<comment type="similarity">
    <text evidence="1">Belongs to the glycosyl hydrolase 2 family.</text>
</comment>
<gene>
    <name evidence="12" type="ORF">AM1BK_46320</name>
</gene>
<dbReference type="Gene3D" id="2.60.40.10">
    <property type="entry name" value="Immunoglobulins"/>
    <property type="match status" value="3"/>
</dbReference>
<dbReference type="InterPro" id="IPR036156">
    <property type="entry name" value="Beta-gal/glucu_dom_sf"/>
</dbReference>
<dbReference type="InterPro" id="IPR008979">
    <property type="entry name" value="Galactose-bd-like_sf"/>
</dbReference>
<feature type="domain" description="Beta-galactosidase-like galactose-binding" evidence="11">
    <location>
        <begin position="1509"/>
        <end position="1594"/>
    </location>
</feature>
<sequence length="1737" mass="192359">MKKAISCVFLISALILSSFQVPVQGQAMSKTTSAAGNSVSYDGERRVNFNENWRFQRETNGSIAGAQNPGFDDSSWRKLNLPHDWSIELDFNKNSLATHEGGYLDGGIGWYRKTFTIPESMKGKRISLDFDGVYMNSTTYLNGEVLGTYPFGYNAFSYDISDKLYKDGRANVLVVKVNNTQPSSRWYSGSGIYRNVYLTVTDPIHVARYGTFVTTPNLEKSIKEDRADVNIKTKISNDAAEAKQVKIKSTIYDGAGNTVQTVETEEKTAAAGTVTPFEQNTVIKQPKLWSIDKPYRYNLVTEVIVGGQTVDTYETKFGVRYFKFDENEGFSLNGEYMKLHGVSMHHDLGALGAATNARGVERQMQIMKDMGVNAIRVTHNPASPELLEAANKLGLFIIEEAFDSWAQSKKPYDYGRFFNAWAEHDIKEMVDRGKNEPAIIMWSIGNEIYDTTNAAGVETARNLVGWVKEIDTTRPTTIGEDKTRGDKVNVTPINSYIKEIFNIVDVVGLNYSENNYDGYHKQNPSWKLYGSETSSATRSRGVYTHPYQYNQSTKYADLQQSSYDNDYVGWGRTAEDAWKYDRDLKHIAGQFIWTGFDYIGEPTPYYNSYPAKSSYFGAVDTAGFPKDIFYYYQSQWKKEPMVHLLPHWNWKEGEKVRVLAYTNASKVELVLNGESLGEKNYDNKQTSWGAPYKETKDGKTYLEWAVPFKPGKLEAVAKDENGKVIARDQVVTAGEPASVRLTADRKVVKADGTDLSFITADIVDSKGIVVPDADHLITFNVTGQGELAGVDNGNASSVERYKDNKRKAFSGKALAIVQSSKLSGKITVHASVAGLSSDSTSVFTVTPADHDKKIVAGIDDVNLTVDVNEAPKLPSEIKVYYSDESAAAKNVTWDEVDPKQYSTVGEFTVEGSVEGTSLKAKAFVIVKGIVAVKPYSTATKVGVQPVLPEKATLLYSDGTTKGATVTWDEIPEDKLAKEGRFTVEGSVEGTDLKANVYVRVTNEVKSVNIMLQEQGSAYPKLEATFTNPADNLQHLNDGIKSYTNNPVNRWTNWTRTPRDAGDSITVNFGKKHVINNLDLFVFTDSGTVVPEKAEVQYWDGTAWKDVENLTQPSPYVVEKNELTFDAVATEKLKFHLTPSVKGKFLALTEAEVYADQIVMGETAKLQSITVNGKALEGFDHAKKNYELVLPYGSELPKIEAAAADNATVTILPAFSYPGTAKLFVTSEDGKVTTEYSIGVSTEEPKLVSAELSADKTNVMEDDIIDLKVIGLFESKEKIDVTDSQPTYEFDQQIIKIEGNKLYALETGNVKVKVTVTYKGVSVTTPALEFTIAKNPAPKYITSLEPVTVVVKKGEAPELPATVVAHYNRGIPRDVKVKWERINPSKYQQLGEFTVSGMVEGTDIKAQAKVIVKGAVAVEDIRMAVLLKQMPQLPGKVTVYYSDGAEEQRAVKWEEIPQEELENVGEFKVKGDVNGVKLKATATIRVTDEVGGEQNISRAKNGYEYPKAEASFTNNGPGSSDRIEAINDDVISYEANPHNRWTNWQPVPRAGDWVSITFGDYEPTEYDVDSMEIHWFADHGTSYPERFQIEYKSGDSWKEVTSLKSDPASPALGKANVYSFDRVKTSAIRVKMTAQAGKSLAITELKVFSKWPKAGTEPEVTDIKVGGKSILEDFEQKGDHYEVTIDAGDANVMPKINVKAKDQTSITIVPAVTSPSTAKVIAKSEDGKKVKVYSIHYK</sequence>
<dbReference type="PANTHER" id="PTHR42732">
    <property type="entry name" value="BETA-GALACTOSIDASE"/>
    <property type="match status" value="1"/>
</dbReference>
<evidence type="ECO:0008006" key="14">
    <source>
        <dbReference type="Google" id="ProtNLM"/>
    </source>
</evidence>
<evidence type="ECO:0000259" key="9">
    <source>
        <dbReference type="Pfam" id="PF16355"/>
    </source>
</evidence>
<dbReference type="InterPro" id="IPR032311">
    <property type="entry name" value="DUF4982"/>
</dbReference>
<evidence type="ECO:0000259" key="11">
    <source>
        <dbReference type="Pfam" id="PF21606"/>
    </source>
</evidence>
<feature type="domain" description="Glycosyl hydrolases family 2 sugar binding" evidence="7">
    <location>
        <begin position="107"/>
        <end position="199"/>
    </location>
</feature>
<comment type="caution">
    <text evidence="12">The sequence shown here is derived from an EMBL/GenBank/DDBJ whole genome shotgun (WGS) entry which is preliminary data.</text>
</comment>
<proteinExistence type="inferred from homology"/>
<keyword evidence="3" id="KW-0326">Glycosidase</keyword>
<dbReference type="PRINTS" id="PR00132">
    <property type="entry name" value="GLHYDRLASE2"/>
</dbReference>
<dbReference type="EMBL" id="BNDS01000033">
    <property type="protein sequence ID" value="GHI01090.1"/>
    <property type="molecule type" value="Genomic_DNA"/>
</dbReference>
<dbReference type="InterPro" id="IPR051913">
    <property type="entry name" value="GH2_Domain-Containing"/>
</dbReference>
<evidence type="ECO:0000256" key="4">
    <source>
        <dbReference type="SAM" id="SignalP"/>
    </source>
</evidence>
<dbReference type="Pfam" id="PF02836">
    <property type="entry name" value="Glyco_hydro_2_C"/>
    <property type="match status" value="1"/>
</dbReference>
<dbReference type="InterPro" id="IPR006101">
    <property type="entry name" value="Glyco_hydro_2"/>
</dbReference>
<evidence type="ECO:0000259" key="6">
    <source>
        <dbReference type="Pfam" id="PF02836"/>
    </source>
</evidence>
<dbReference type="InterPro" id="IPR008964">
    <property type="entry name" value="Invasin/intimin_cell_adhesion"/>
</dbReference>
<dbReference type="RefSeq" id="WP_191276746.1">
    <property type="nucleotide sequence ID" value="NZ_BNDS01000033.1"/>
</dbReference>
<protein>
    <recommendedName>
        <fullName evidence="14">Beta-galactosidase</fullName>
    </recommendedName>
</protein>
<evidence type="ECO:0000259" key="7">
    <source>
        <dbReference type="Pfam" id="PF02837"/>
    </source>
</evidence>
<feature type="domain" description="Bacterial Ig-like" evidence="8">
    <location>
        <begin position="934"/>
        <end position="990"/>
    </location>
</feature>
<feature type="domain" description="Glycoside hydrolase family 2 immunoglobulin-like beta-sandwich" evidence="5">
    <location>
        <begin position="212"/>
        <end position="320"/>
    </location>
</feature>
<evidence type="ECO:0000259" key="5">
    <source>
        <dbReference type="Pfam" id="PF00703"/>
    </source>
</evidence>
<dbReference type="Proteomes" id="UP000637074">
    <property type="component" value="Unassembled WGS sequence"/>
</dbReference>
<dbReference type="Pfam" id="PF02837">
    <property type="entry name" value="Glyco_hydro_2_N"/>
    <property type="match status" value="1"/>
</dbReference>
<dbReference type="InterPro" id="IPR006102">
    <property type="entry name" value="Ig-like_GH2"/>
</dbReference>
<evidence type="ECO:0000256" key="2">
    <source>
        <dbReference type="ARBA" id="ARBA00022801"/>
    </source>
</evidence>
<dbReference type="InterPro" id="IPR006103">
    <property type="entry name" value="Glyco_hydro_2_cat"/>
</dbReference>
<dbReference type="InterPro" id="IPR040605">
    <property type="entry name" value="Glyco_hydro2_dom5"/>
</dbReference>
<dbReference type="InterPro" id="IPR013783">
    <property type="entry name" value="Ig-like_fold"/>
</dbReference>
<feature type="domain" description="Glycoside hydrolase family 2 catalytic" evidence="6">
    <location>
        <begin position="327"/>
        <end position="571"/>
    </location>
</feature>
<dbReference type="Pfam" id="PF16355">
    <property type="entry name" value="DUF4982"/>
    <property type="match status" value="1"/>
</dbReference>
<dbReference type="InterPro" id="IPR017853">
    <property type="entry name" value="GH"/>
</dbReference>
<evidence type="ECO:0000256" key="3">
    <source>
        <dbReference type="ARBA" id="ARBA00023295"/>
    </source>
</evidence>
<name>A0ABQ3NAZ4_9BACI</name>
<feature type="domain" description="Bacterial Ig-like" evidence="8">
    <location>
        <begin position="1344"/>
        <end position="1401"/>
    </location>
</feature>
<dbReference type="Pfam" id="PF00703">
    <property type="entry name" value="Glyco_hydro_2"/>
    <property type="match status" value="1"/>
</dbReference>
<dbReference type="SUPFAM" id="SSF49785">
    <property type="entry name" value="Galactose-binding domain-like"/>
    <property type="match status" value="3"/>
</dbReference>
<dbReference type="SUPFAM" id="SSF51445">
    <property type="entry name" value="(Trans)glycosidases"/>
    <property type="match status" value="1"/>
</dbReference>
<dbReference type="Pfam" id="PF21606">
    <property type="entry name" value="BgaA-like_CBM"/>
    <property type="match status" value="2"/>
</dbReference>
<keyword evidence="4" id="KW-0732">Signal</keyword>
<reference evidence="12 13" key="1">
    <citation type="journal article" date="2022" name="Int. J. Syst. Evol. Microbiol.">
        <title>Neobacillus kokaensis sp. nov., isolated from soil.</title>
        <authorList>
            <person name="Yuki K."/>
            <person name="Matsubara H."/>
            <person name="Yamaguchi S."/>
        </authorList>
    </citation>
    <scope>NUCLEOTIDE SEQUENCE [LARGE SCALE GENOMIC DNA]</scope>
    <source>
        <strain evidence="12 13">LOB 377</strain>
    </source>
</reference>
<evidence type="ECO:0000259" key="10">
    <source>
        <dbReference type="Pfam" id="PF18565"/>
    </source>
</evidence>
<dbReference type="InterPro" id="IPR011081">
    <property type="entry name" value="Big_4"/>
</dbReference>
<feature type="signal peptide" evidence="4">
    <location>
        <begin position="1"/>
        <end position="23"/>
    </location>
</feature>
<dbReference type="Pfam" id="PF18565">
    <property type="entry name" value="Glyco_hydro2_C5"/>
    <property type="match status" value="1"/>
</dbReference>
<dbReference type="Gene3D" id="2.60.120.260">
    <property type="entry name" value="Galactose-binding domain-like"/>
    <property type="match status" value="3"/>
</dbReference>
<feature type="domain" description="Bacterial Ig-like" evidence="8">
    <location>
        <begin position="858"/>
        <end position="916"/>
    </location>
</feature>
<feature type="domain" description="Beta-galactosidase-like galactose-binding" evidence="11">
    <location>
        <begin position="1024"/>
        <end position="1118"/>
    </location>
</feature>
<keyword evidence="2" id="KW-0378">Hydrolase</keyword>
<accession>A0ABQ3NAZ4</accession>
<keyword evidence="13" id="KW-1185">Reference proteome</keyword>
<evidence type="ECO:0000259" key="8">
    <source>
        <dbReference type="Pfam" id="PF07532"/>
    </source>
</evidence>
<dbReference type="InterPro" id="IPR006104">
    <property type="entry name" value="Glyco_hydro_2_N"/>
</dbReference>
<dbReference type="SUPFAM" id="SSF49303">
    <property type="entry name" value="beta-Galactosidase/glucuronidase domain"/>
    <property type="match status" value="1"/>
</dbReference>
<dbReference type="Gene3D" id="3.20.20.80">
    <property type="entry name" value="Glycosidases"/>
    <property type="match status" value="1"/>
</dbReference>
<evidence type="ECO:0000313" key="13">
    <source>
        <dbReference type="Proteomes" id="UP000637074"/>
    </source>
</evidence>
<feature type="domain" description="DUF4982" evidence="9">
    <location>
        <begin position="653"/>
        <end position="726"/>
    </location>
</feature>
<feature type="domain" description="Bacterial Ig-like" evidence="8">
    <location>
        <begin position="1424"/>
        <end position="1475"/>
    </location>
</feature>
<dbReference type="SUPFAM" id="SSF49373">
    <property type="entry name" value="Invasin/intimin cell-adhesion fragments"/>
    <property type="match status" value="1"/>
</dbReference>
<feature type="chain" id="PRO_5047124994" description="Beta-galactosidase" evidence="4">
    <location>
        <begin position="24"/>
        <end position="1737"/>
    </location>
</feature>
<dbReference type="PANTHER" id="PTHR42732:SF1">
    <property type="entry name" value="BETA-MANNOSIDASE"/>
    <property type="match status" value="1"/>
</dbReference>
<organism evidence="12 13">
    <name type="scientific">Neobacillus kokaensis</name>
    <dbReference type="NCBI Taxonomy" id="2759023"/>
    <lineage>
        <taxon>Bacteria</taxon>
        <taxon>Bacillati</taxon>
        <taxon>Bacillota</taxon>
        <taxon>Bacilli</taxon>
        <taxon>Bacillales</taxon>
        <taxon>Bacillaceae</taxon>
        <taxon>Neobacillus</taxon>
    </lineage>
</organism>
<evidence type="ECO:0000256" key="1">
    <source>
        <dbReference type="ARBA" id="ARBA00007401"/>
    </source>
</evidence>
<feature type="domain" description="Glycoside hydrolase family 2" evidence="10">
    <location>
        <begin position="740"/>
        <end position="839"/>
    </location>
</feature>
<dbReference type="InterPro" id="IPR049487">
    <property type="entry name" value="BgaA-like_CBM"/>
</dbReference>
<evidence type="ECO:0000313" key="12">
    <source>
        <dbReference type="EMBL" id="GHI01090.1"/>
    </source>
</evidence>
<dbReference type="Pfam" id="PF07532">
    <property type="entry name" value="Big_4"/>
    <property type="match status" value="4"/>
</dbReference>